<gene>
    <name evidence="6" type="ORF">Sradi_3662000</name>
</gene>
<evidence type="ECO:0000256" key="4">
    <source>
        <dbReference type="ARBA" id="ARBA00022807"/>
    </source>
</evidence>
<reference evidence="6" key="2">
    <citation type="journal article" date="2024" name="Plant">
        <title>Genomic evolution and insights into agronomic trait innovations of Sesamum species.</title>
        <authorList>
            <person name="Miao H."/>
            <person name="Wang L."/>
            <person name="Qu L."/>
            <person name="Liu H."/>
            <person name="Sun Y."/>
            <person name="Le M."/>
            <person name="Wang Q."/>
            <person name="Wei S."/>
            <person name="Zheng Y."/>
            <person name="Lin W."/>
            <person name="Duan Y."/>
            <person name="Cao H."/>
            <person name="Xiong S."/>
            <person name="Wang X."/>
            <person name="Wei L."/>
            <person name="Li C."/>
            <person name="Ma Q."/>
            <person name="Ju M."/>
            <person name="Zhao R."/>
            <person name="Li G."/>
            <person name="Mu C."/>
            <person name="Tian Q."/>
            <person name="Mei H."/>
            <person name="Zhang T."/>
            <person name="Gao T."/>
            <person name="Zhang H."/>
        </authorList>
    </citation>
    <scope>NUCLEOTIDE SEQUENCE</scope>
    <source>
        <strain evidence="6">G02</strain>
    </source>
</reference>
<evidence type="ECO:0000256" key="1">
    <source>
        <dbReference type="ARBA" id="ARBA00005234"/>
    </source>
</evidence>
<keyword evidence="3" id="KW-0378">Hydrolase</keyword>
<dbReference type="Gene3D" id="3.40.395.10">
    <property type="entry name" value="Adenoviral Proteinase, Chain A"/>
    <property type="match status" value="1"/>
</dbReference>
<organism evidence="6">
    <name type="scientific">Sesamum radiatum</name>
    <name type="common">Black benniseed</name>
    <dbReference type="NCBI Taxonomy" id="300843"/>
    <lineage>
        <taxon>Eukaryota</taxon>
        <taxon>Viridiplantae</taxon>
        <taxon>Streptophyta</taxon>
        <taxon>Embryophyta</taxon>
        <taxon>Tracheophyta</taxon>
        <taxon>Spermatophyta</taxon>
        <taxon>Magnoliopsida</taxon>
        <taxon>eudicotyledons</taxon>
        <taxon>Gunneridae</taxon>
        <taxon>Pentapetalae</taxon>
        <taxon>asterids</taxon>
        <taxon>lamiids</taxon>
        <taxon>Lamiales</taxon>
        <taxon>Pedaliaceae</taxon>
        <taxon>Sesamum</taxon>
    </lineage>
</organism>
<dbReference type="InterPro" id="IPR038765">
    <property type="entry name" value="Papain-like_cys_pep_sf"/>
</dbReference>
<dbReference type="EMBL" id="JACGWJ010000015">
    <property type="protein sequence ID" value="KAL0367719.1"/>
    <property type="molecule type" value="Genomic_DNA"/>
</dbReference>
<dbReference type="PANTHER" id="PTHR12606">
    <property type="entry name" value="SENTRIN/SUMO-SPECIFIC PROTEASE"/>
    <property type="match status" value="1"/>
</dbReference>
<keyword evidence="4" id="KW-0788">Thiol protease</keyword>
<dbReference type="GO" id="GO:0006508">
    <property type="term" value="P:proteolysis"/>
    <property type="evidence" value="ECO:0007669"/>
    <property type="project" value="UniProtKB-KW"/>
</dbReference>
<feature type="non-terminal residue" evidence="6">
    <location>
        <position position="1"/>
    </location>
</feature>
<name>A0AAW2QJ93_SESRA</name>
<dbReference type="AlphaFoldDB" id="A0AAW2QJ93"/>
<comment type="similarity">
    <text evidence="1">Belongs to the peptidase C48 family.</text>
</comment>
<feature type="domain" description="Ubiquitin-like protease family profile" evidence="5">
    <location>
        <begin position="69"/>
        <end position="140"/>
    </location>
</feature>
<keyword evidence="2 6" id="KW-0645">Protease</keyword>
<evidence type="ECO:0000256" key="3">
    <source>
        <dbReference type="ARBA" id="ARBA00022801"/>
    </source>
</evidence>
<dbReference type="InterPro" id="IPR003653">
    <property type="entry name" value="Peptidase_C48_C"/>
</dbReference>
<dbReference type="PANTHER" id="PTHR12606:SF1">
    <property type="entry name" value="UBIQUITIN-LIKE-SPECIFIC PROTEASE 1A"/>
    <property type="match status" value="1"/>
</dbReference>
<accession>A0AAW2QJ93</accession>
<protein>
    <submittedName>
        <fullName evidence="6">Ubiquitin-like-specific protease 1A</fullName>
    </submittedName>
</protein>
<dbReference type="SUPFAM" id="SSF54001">
    <property type="entry name" value="Cysteine proteinases"/>
    <property type="match status" value="1"/>
</dbReference>
<evidence type="ECO:0000313" key="6">
    <source>
        <dbReference type="EMBL" id="KAL0367719.1"/>
    </source>
</evidence>
<dbReference type="GO" id="GO:0016926">
    <property type="term" value="P:protein desumoylation"/>
    <property type="evidence" value="ECO:0007669"/>
    <property type="project" value="TreeGrafter"/>
</dbReference>
<evidence type="ECO:0000259" key="5">
    <source>
        <dbReference type="Pfam" id="PF02902"/>
    </source>
</evidence>
<evidence type="ECO:0000256" key="2">
    <source>
        <dbReference type="ARBA" id="ARBA00022670"/>
    </source>
</evidence>
<sequence>ANTGVKWSLAKEKQGREDREMKSCTKEGEKNGKEYLKENLLVFVELFCIDLQKIAGKSSVDQGVIFHARYYVDEVKDKSGEDINVSSWEEEFVANIPDQKNGFDCGMFMIKYADFYSRDIGLCFNQGNMAYFRRRTAKEILKLRAE</sequence>
<proteinExistence type="inferred from homology"/>
<comment type="caution">
    <text evidence="6">The sequence shown here is derived from an EMBL/GenBank/DDBJ whole genome shotgun (WGS) entry which is preliminary data.</text>
</comment>
<reference evidence="6" key="1">
    <citation type="submission" date="2020-06" db="EMBL/GenBank/DDBJ databases">
        <authorList>
            <person name="Li T."/>
            <person name="Hu X."/>
            <person name="Zhang T."/>
            <person name="Song X."/>
            <person name="Zhang H."/>
            <person name="Dai N."/>
            <person name="Sheng W."/>
            <person name="Hou X."/>
            <person name="Wei L."/>
        </authorList>
    </citation>
    <scope>NUCLEOTIDE SEQUENCE</scope>
    <source>
        <strain evidence="6">G02</strain>
        <tissue evidence="6">Leaf</tissue>
    </source>
</reference>
<dbReference type="GO" id="GO:0005634">
    <property type="term" value="C:nucleus"/>
    <property type="evidence" value="ECO:0007669"/>
    <property type="project" value="TreeGrafter"/>
</dbReference>
<dbReference type="Pfam" id="PF02902">
    <property type="entry name" value="Peptidase_C48"/>
    <property type="match status" value="1"/>
</dbReference>
<dbReference type="GO" id="GO:0016929">
    <property type="term" value="F:deSUMOylase activity"/>
    <property type="evidence" value="ECO:0007669"/>
    <property type="project" value="TreeGrafter"/>
</dbReference>